<name>A0A4Y2MZF8_ARAVE</name>
<sequence length="146" mass="16492">MRSSHFLNIAILITFRLFSTSALYTGGFANVISTQSGLEFGTSHERSVVSLSVKTMFSFFLEKFPLINRSFVVRYRQQMDGTVRIWNRVISSPSGYLKSREYQHRLATLEDLKAATAQEIDAIPLDAVQRAMAKFGDKFRNKAAAT</sequence>
<protein>
    <submittedName>
        <fullName evidence="2">Uncharacterized protein</fullName>
    </submittedName>
</protein>
<dbReference type="Proteomes" id="UP000499080">
    <property type="component" value="Unassembled WGS sequence"/>
</dbReference>
<keyword evidence="3" id="KW-1185">Reference proteome</keyword>
<evidence type="ECO:0000256" key="1">
    <source>
        <dbReference type="SAM" id="SignalP"/>
    </source>
</evidence>
<gene>
    <name evidence="2" type="ORF">AVEN_39361_1</name>
</gene>
<proteinExistence type="predicted"/>
<dbReference type="EMBL" id="BGPR01008163">
    <property type="protein sequence ID" value="GBN31962.1"/>
    <property type="molecule type" value="Genomic_DNA"/>
</dbReference>
<organism evidence="2 3">
    <name type="scientific">Araneus ventricosus</name>
    <name type="common">Orbweaver spider</name>
    <name type="synonym">Epeira ventricosa</name>
    <dbReference type="NCBI Taxonomy" id="182803"/>
    <lineage>
        <taxon>Eukaryota</taxon>
        <taxon>Metazoa</taxon>
        <taxon>Ecdysozoa</taxon>
        <taxon>Arthropoda</taxon>
        <taxon>Chelicerata</taxon>
        <taxon>Arachnida</taxon>
        <taxon>Araneae</taxon>
        <taxon>Araneomorphae</taxon>
        <taxon>Entelegynae</taxon>
        <taxon>Araneoidea</taxon>
        <taxon>Araneidae</taxon>
        <taxon>Araneus</taxon>
    </lineage>
</organism>
<feature type="signal peptide" evidence="1">
    <location>
        <begin position="1"/>
        <end position="22"/>
    </location>
</feature>
<keyword evidence="1" id="KW-0732">Signal</keyword>
<dbReference type="AlphaFoldDB" id="A0A4Y2MZF8"/>
<reference evidence="2 3" key="1">
    <citation type="journal article" date="2019" name="Sci. Rep.">
        <title>Orb-weaving spider Araneus ventricosus genome elucidates the spidroin gene catalogue.</title>
        <authorList>
            <person name="Kono N."/>
            <person name="Nakamura H."/>
            <person name="Ohtoshi R."/>
            <person name="Moran D.A.P."/>
            <person name="Shinohara A."/>
            <person name="Yoshida Y."/>
            <person name="Fujiwara M."/>
            <person name="Mori M."/>
            <person name="Tomita M."/>
            <person name="Arakawa K."/>
        </authorList>
    </citation>
    <scope>NUCLEOTIDE SEQUENCE [LARGE SCALE GENOMIC DNA]</scope>
</reference>
<evidence type="ECO:0000313" key="3">
    <source>
        <dbReference type="Proteomes" id="UP000499080"/>
    </source>
</evidence>
<comment type="caution">
    <text evidence="2">The sequence shown here is derived from an EMBL/GenBank/DDBJ whole genome shotgun (WGS) entry which is preliminary data.</text>
</comment>
<accession>A0A4Y2MZF8</accession>
<evidence type="ECO:0000313" key="2">
    <source>
        <dbReference type="EMBL" id="GBN31962.1"/>
    </source>
</evidence>
<feature type="chain" id="PRO_5021279082" evidence="1">
    <location>
        <begin position="23"/>
        <end position="146"/>
    </location>
</feature>